<keyword evidence="3" id="KW-1185">Reference proteome</keyword>
<dbReference type="EMBL" id="KI394965">
    <property type="protein sequence ID" value="ERN00006.1"/>
    <property type="molecule type" value="Genomic_DNA"/>
</dbReference>
<organism evidence="2 3">
    <name type="scientific">Amborella trichopoda</name>
    <dbReference type="NCBI Taxonomy" id="13333"/>
    <lineage>
        <taxon>Eukaryota</taxon>
        <taxon>Viridiplantae</taxon>
        <taxon>Streptophyta</taxon>
        <taxon>Embryophyta</taxon>
        <taxon>Tracheophyta</taxon>
        <taxon>Spermatophyta</taxon>
        <taxon>Magnoliopsida</taxon>
        <taxon>Amborellales</taxon>
        <taxon>Amborellaceae</taxon>
        <taxon>Amborella</taxon>
    </lineage>
</organism>
<evidence type="ECO:0000256" key="1">
    <source>
        <dbReference type="SAM" id="MobiDB-lite"/>
    </source>
</evidence>
<dbReference type="AlphaFoldDB" id="W1NXK1"/>
<name>W1NXK1_AMBTC</name>
<dbReference type="Proteomes" id="UP000017836">
    <property type="component" value="Unassembled WGS sequence"/>
</dbReference>
<accession>W1NXK1</accession>
<feature type="compositionally biased region" description="Gly residues" evidence="1">
    <location>
        <begin position="68"/>
        <end position="77"/>
    </location>
</feature>
<sequence length="159" mass="16619">MRAKGDGLELGAGGVSGVGFYNVRVKDGRGWEESKVLERQLGLGGDLGGWGRQSTDGEVSSGSKKSTRGGGSVVGKLGGKDAIRRGHEKGIESKGGSEGGSWGTAWAVWKAGDGGRVTKEMVGEVVMQVDEAQPMGIGFESQGWRGEEEWSACRDMGTR</sequence>
<evidence type="ECO:0000313" key="3">
    <source>
        <dbReference type="Proteomes" id="UP000017836"/>
    </source>
</evidence>
<dbReference type="Gramene" id="ERN00006">
    <property type="protein sequence ID" value="ERN00006"/>
    <property type="gene ID" value="AMTR_s00110p00153150"/>
</dbReference>
<dbReference type="HOGENOM" id="CLU_1663148_0_0_1"/>
<evidence type="ECO:0000313" key="2">
    <source>
        <dbReference type="EMBL" id="ERN00006.1"/>
    </source>
</evidence>
<reference evidence="3" key="1">
    <citation type="journal article" date="2013" name="Science">
        <title>The Amborella genome and the evolution of flowering plants.</title>
        <authorList>
            <consortium name="Amborella Genome Project"/>
        </authorList>
    </citation>
    <scope>NUCLEOTIDE SEQUENCE [LARGE SCALE GENOMIC DNA]</scope>
</reference>
<proteinExistence type="predicted"/>
<feature type="compositionally biased region" description="Basic and acidic residues" evidence="1">
    <location>
        <begin position="78"/>
        <end position="92"/>
    </location>
</feature>
<feature type="region of interest" description="Disordered" evidence="1">
    <location>
        <begin position="47"/>
        <end position="103"/>
    </location>
</feature>
<gene>
    <name evidence="2" type="ORF">AMTR_s00110p00153150</name>
</gene>
<protein>
    <submittedName>
        <fullName evidence="2">Uncharacterized protein</fullName>
    </submittedName>
</protein>